<reference evidence="4 5" key="1">
    <citation type="submission" date="2018-08" db="EMBL/GenBank/DDBJ databases">
        <authorList>
            <person name="Lee Y."/>
            <person name="Kakembo D."/>
        </authorList>
    </citation>
    <scope>NUCLEOTIDE SEQUENCE [LARGE SCALE GENOMIC DNA]</scope>
    <source>
        <strain evidence="4 5">JBCS1880</strain>
    </source>
</reference>
<evidence type="ECO:0000256" key="2">
    <source>
        <dbReference type="SAM" id="Phobius"/>
    </source>
</evidence>
<name>A0AAI8PC43_9PSED</name>
<accession>A0AAI8PC43</accession>
<dbReference type="RefSeq" id="WP_116888638.1">
    <property type="nucleotide sequence ID" value="NZ_CP031641.1"/>
</dbReference>
<keyword evidence="2" id="KW-0472">Membrane</keyword>
<protein>
    <recommendedName>
        <fullName evidence="3">Putative adhesin Stv domain-containing protein</fullName>
    </recommendedName>
</protein>
<keyword evidence="2" id="KW-1133">Transmembrane helix</keyword>
<evidence type="ECO:0000313" key="5">
    <source>
        <dbReference type="Proteomes" id="UP000258127"/>
    </source>
</evidence>
<feature type="region of interest" description="Disordered" evidence="1">
    <location>
        <begin position="1297"/>
        <end position="1319"/>
    </location>
</feature>
<dbReference type="InterPro" id="IPR022385">
    <property type="entry name" value="Rhs_assc_core"/>
</dbReference>
<dbReference type="NCBIfam" id="TIGR03696">
    <property type="entry name" value="Rhs_assc_core"/>
    <property type="match status" value="1"/>
</dbReference>
<organism evidence="4 5">
    <name type="scientific">Pseudomonas parafulva</name>
    <dbReference type="NCBI Taxonomy" id="157782"/>
    <lineage>
        <taxon>Bacteria</taxon>
        <taxon>Pseudomonadati</taxon>
        <taxon>Pseudomonadota</taxon>
        <taxon>Gammaproteobacteria</taxon>
        <taxon>Pseudomonadales</taxon>
        <taxon>Pseudomonadaceae</taxon>
        <taxon>Pseudomonas</taxon>
    </lineage>
</organism>
<dbReference type="InterPro" id="IPR049002">
    <property type="entry name" value="Stv"/>
</dbReference>
<feature type="domain" description="Putative adhesin Stv" evidence="3">
    <location>
        <begin position="1340"/>
        <end position="1478"/>
    </location>
</feature>
<dbReference type="Pfam" id="PF21527">
    <property type="entry name" value="Stv"/>
    <property type="match status" value="1"/>
</dbReference>
<evidence type="ECO:0000313" key="4">
    <source>
        <dbReference type="EMBL" id="AXO89071.1"/>
    </source>
</evidence>
<dbReference type="EMBL" id="CP031641">
    <property type="protein sequence ID" value="AXO89071.1"/>
    <property type="molecule type" value="Genomic_DNA"/>
</dbReference>
<dbReference type="Gene3D" id="2.180.10.10">
    <property type="entry name" value="RHS repeat-associated core"/>
    <property type="match status" value="1"/>
</dbReference>
<feature type="compositionally biased region" description="Polar residues" evidence="1">
    <location>
        <begin position="1297"/>
        <end position="1309"/>
    </location>
</feature>
<proteinExistence type="predicted"/>
<feature type="region of interest" description="Disordered" evidence="1">
    <location>
        <begin position="843"/>
        <end position="867"/>
    </location>
</feature>
<keyword evidence="2" id="KW-0812">Transmembrane</keyword>
<evidence type="ECO:0000256" key="1">
    <source>
        <dbReference type="SAM" id="MobiDB-lite"/>
    </source>
</evidence>
<feature type="transmembrane region" description="Helical" evidence="2">
    <location>
        <begin position="1150"/>
        <end position="1170"/>
    </location>
</feature>
<evidence type="ECO:0000259" key="3">
    <source>
        <dbReference type="Pfam" id="PF21527"/>
    </source>
</evidence>
<gene>
    <name evidence="4" type="ORF">DZC75_14065</name>
</gene>
<sequence length="1495" mass="163053">MTDTTNGSSSNASQVESTLAAYTKHGQPSSTVTSDGQTTCLRYYSGADTDKGTRGDQLPVISELISGLKLADETSLADTAALACPKIVDPHQPPLMARLEYLAFDGTATSAATLTLCGYAKSTQDAQGRLMPDTVLVLEGVTVASVKSEAKDWTVSLASSWSGIKVTLIQSQANKVSGALRSITRTATTWYKDNTARSTQTITETTYPGKQPNTWKLVTTAPLTAGGDAILSQQIQSAFSGRLLRESHQDGDGKPVRFSCHDYDTRGRGAHSVTYPYDAKAFDSGEIKALKPIEEQRITHTETGSGTWLTTLDSSGRRQRTLYDGLQRAVKREMQREDGSTCEFVLLEESTWGWGEAPEKVKAYDFLPGGLCTHNDKDLQAPTQLHQHFWQAYADPVLKKNAKDEQTLTQQSALALLPDGIQHTRREQQVNHATGSVTLSSALWSGHDSSNEAKALRVEELIDARGRTVALKQHVPMEDGTVKSREWTTAWDDLDRPLSRTQPDESVVTWNYQGMSAVPTTVSIKAKGKTSQLLGNQTLEGGGNQGDLVTGVVVGGKKGLAYSDRAGKLTGPDGKKLYRKETDHSVEWYVENKSDSTGTLLASFKFNQVTQSLKAERPAQGTQQSKVTSEDLTPLLLGAWHFNRTVHAQQQRQETLVSLRGQVQRAKYANGVSSQAWSGPQGQCDRVVRGSLEYWYEYTALGQCQRMTVRDLNTGRTMAVSYTYDKLGNEVERLYRLDDQTKTRYVQTWSSIGQLTSKVLFRDGQSTPARTETFIYYTSISGTRDELQKWTVEATSGNEVKDTQGHAVKEQRYKYDVLGNLTECSTTRVNGDVELVTYAYDSDHPTRRTQQSTQLTPKGGQPGTARSLTYTYDDGGRLTLNERDQALAYSDTGRLRSVTEKGQPTPSTYYEYDENDCLISQWIAADNQRRVLAYTGDVLCGETWLDKEGKVVRSLTLDEHAGMVIKNRQGTAETQLFILGDPQQAGGDEYWVDAKGAWQHRSLAFTPWGEAPLASIQAMLSGLGRDGQRLDPATGCAHLGNGYRVYDPRHRAFYQRDDWSPFGAGGLNDRAYCAGGDPVNWHDPSGHIMLSRRDQAQSLARLDSAISATQPPVHEAVPWWQWFALAVFVVVAIAATILTFGAAGPVMAGIGMALCTAIMVGGAVTAAGMAQRQSNPRLSSRLEGVGHVVMALASLPGMAGGLSVMVAAALVVTTMVSAALDVTKMAVEQDNPELAEKLGWASMASQAVGALTALPSLLKGSARGLQQLRGIRMRVSNNESEASIDASPTKVLRNLRNSQRTASPAQSPQAVRRTAAGGVHHEDHGDFIIVRSGAQRSETLYYSAHGQNKILGGSATVPANSTLHYYAPATGTISGPTQLQRSANGMLVKEWRPAHLIAAGKAKTLRIKDMEGGKLTANYSLSHFEHNSVEHLELIAKSYSVDVLMVKKGNELSLDKIWGKFESSGIAYSHHEAGFCRSSMLKQLMGIPRPKNVIR</sequence>
<feature type="transmembrane region" description="Helical" evidence="2">
    <location>
        <begin position="1119"/>
        <end position="1143"/>
    </location>
</feature>
<dbReference type="Proteomes" id="UP000258127">
    <property type="component" value="Chromosome"/>
</dbReference>
<feature type="transmembrane region" description="Helical" evidence="2">
    <location>
        <begin position="1190"/>
        <end position="1216"/>
    </location>
</feature>
<keyword evidence="5" id="KW-1185">Reference proteome</keyword>